<keyword evidence="5" id="KW-1185">Reference proteome</keyword>
<dbReference type="PANTHER" id="PTHR43479:SF11">
    <property type="entry name" value="ACREF_ENVCD OPERON REPRESSOR-RELATED"/>
    <property type="match status" value="1"/>
</dbReference>
<dbReference type="SUPFAM" id="SSF46689">
    <property type="entry name" value="Homeodomain-like"/>
    <property type="match status" value="1"/>
</dbReference>
<sequence>MAEKRNSIIEATIELFSDRHYDGMTIPMIAKKANIAVGTMYNYFENKESLINEIYRQIFEKLNQYLIENSVETEDYKEEFKLCYKNFYEFSIANSKIILFLKYNSNAYYISEKSKESKQKMVLFLNNFIQKGIRLNKVKNISKELFLPLIYAPIEMIVTNYVKKEIDDPNKYFEEMFEIVWNSIKK</sequence>
<evidence type="ECO:0000256" key="2">
    <source>
        <dbReference type="PROSITE-ProRule" id="PRU00335"/>
    </source>
</evidence>
<feature type="domain" description="HTH tetR-type" evidence="3">
    <location>
        <begin position="2"/>
        <end position="62"/>
    </location>
</feature>
<keyword evidence="1 2" id="KW-0238">DNA-binding</keyword>
<dbReference type="EMBL" id="SCFR01000008">
    <property type="protein sequence ID" value="TFF66670.1"/>
    <property type="molecule type" value="Genomic_DNA"/>
</dbReference>
<dbReference type="Gene3D" id="1.10.357.10">
    <property type="entry name" value="Tetracycline Repressor, domain 2"/>
    <property type="match status" value="1"/>
</dbReference>
<dbReference type="InterPro" id="IPR050624">
    <property type="entry name" value="HTH-type_Tx_Regulator"/>
</dbReference>
<dbReference type="InterPro" id="IPR032551">
    <property type="entry name" value="BscR_C"/>
</dbReference>
<evidence type="ECO:0000313" key="5">
    <source>
        <dbReference type="Proteomes" id="UP000297454"/>
    </source>
</evidence>
<dbReference type="Proteomes" id="UP000297454">
    <property type="component" value="Unassembled WGS sequence"/>
</dbReference>
<evidence type="ECO:0000313" key="4">
    <source>
        <dbReference type="EMBL" id="TFF66670.1"/>
    </source>
</evidence>
<dbReference type="InterPro" id="IPR009057">
    <property type="entry name" value="Homeodomain-like_sf"/>
</dbReference>
<proteinExistence type="predicted"/>
<evidence type="ECO:0000259" key="3">
    <source>
        <dbReference type="PROSITE" id="PS50977"/>
    </source>
</evidence>
<protein>
    <submittedName>
        <fullName evidence="4">TetR/AcrR family transcriptional regulator</fullName>
    </submittedName>
</protein>
<dbReference type="PROSITE" id="PS50977">
    <property type="entry name" value="HTH_TETR_2"/>
    <property type="match status" value="1"/>
</dbReference>
<name>A0A4R9C3M1_9FIRM</name>
<evidence type="ECO:0000256" key="1">
    <source>
        <dbReference type="ARBA" id="ARBA00023125"/>
    </source>
</evidence>
<comment type="caution">
    <text evidence="4">The sequence shown here is derived from an EMBL/GenBank/DDBJ whole genome shotgun (WGS) entry which is preliminary data.</text>
</comment>
<dbReference type="Pfam" id="PF16295">
    <property type="entry name" value="TetR_C_10"/>
    <property type="match status" value="1"/>
</dbReference>
<dbReference type="Pfam" id="PF00440">
    <property type="entry name" value="TetR_N"/>
    <property type="match status" value="1"/>
</dbReference>
<dbReference type="InterPro" id="IPR001647">
    <property type="entry name" value="HTH_TetR"/>
</dbReference>
<dbReference type="GO" id="GO:0003677">
    <property type="term" value="F:DNA binding"/>
    <property type="evidence" value="ECO:0007669"/>
    <property type="project" value="UniProtKB-UniRule"/>
</dbReference>
<dbReference type="PANTHER" id="PTHR43479">
    <property type="entry name" value="ACREF/ENVCD OPERON REPRESSOR-RELATED"/>
    <property type="match status" value="1"/>
</dbReference>
<dbReference type="RefSeq" id="WP_134711995.1">
    <property type="nucleotide sequence ID" value="NZ_CP119081.1"/>
</dbReference>
<accession>A0A4R9C3M1</accession>
<dbReference type="OrthoDB" id="9785164at2"/>
<organism evidence="4 5">
    <name type="scientific">Helcococcus ovis</name>
    <dbReference type="NCBI Taxonomy" id="72026"/>
    <lineage>
        <taxon>Bacteria</taxon>
        <taxon>Bacillati</taxon>
        <taxon>Bacillota</taxon>
        <taxon>Tissierellia</taxon>
        <taxon>Tissierellales</taxon>
        <taxon>Peptoniphilaceae</taxon>
        <taxon>Helcococcus</taxon>
    </lineage>
</organism>
<feature type="DNA-binding region" description="H-T-H motif" evidence="2">
    <location>
        <begin position="25"/>
        <end position="44"/>
    </location>
</feature>
<reference evidence="4 5" key="1">
    <citation type="submission" date="2019-01" db="EMBL/GenBank/DDBJ databases">
        <title>Draft Genome Sequences of Helcococcus ovis Strains Isolated from the Uterus and Vagina of Dairy Cows with Metritis.</title>
        <authorList>
            <person name="Cunha F."/>
            <person name="Jeon S.J."/>
            <person name="Kutzer P."/>
            <person name="Galvao K.N."/>
        </authorList>
    </citation>
    <scope>NUCLEOTIDE SEQUENCE [LARGE SCALE GENOMIC DNA]</scope>
    <source>
        <strain evidence="4 5">KG-37</strain>
    </source>
</reference>
<dbReference type="AlphaFoldDB" id="A0A4R9C3M1"/>
<gene>
    <name evidence="4" type="ORF">EQF91_03490</name>
</gene>
<dbReference type="PRINTS" id="PR00455">
    <property type="entry name" value="HTHTETR"/>
</dbReference>
<dbReference type="GeneID" id="97031591"/>